<proteinExistence type="inferred from homology"/>
<sequence length="263" mass="27185">MRARRPHIAELTTQTLQSLLTGPTPPVVLVPVGSVEPHGPHLPLGTDTMIGDAVADRAVSLLEARGTVALIGPSVPYGVTRFAEGFAGAVTVTEEALRAFLRAVIEGYLKAGFCHVCLVSNHLEPAHDAAVRASIEGLPAGSASVASPLSRRWARTLSAEFKSGACHAGRYETSILLAAAPDTVDEARMAELPALGISLSDGIRQGKTSFLAMGITDAYTGAPAEATAEEGRDSIERLATMVVGEVEDGLAAKALGGEASRSP</sequence>
<dbReference type="EMBL" id="JAGTJJ010000018">
    <property type="protein sequence ID" value="MDC3984107.1"/>
    <property type="molecule type" value="Genomic_DNA"/>
</dbReference>
<evidence type="ECO:0000256" key="5">
    <source>
        <dbReference type="ARBA" id="ARBA00024029"/>
    </source>
</evidence>
<comment type="caution">
    <text evidence="6">The sequence shown here is derived from an EMBL/GenBank/DDBJ whole genome shotgun (WGS) entry which is preliminary data.</text>
</comment>
<dbReference type="Gene3D" id="3.40.50.10310">
    <property type="entry name" value="Creatininase"/>
    <property type="match status" value="1"/>
</dbReference>
<dbReference type="InterPro" id="IPR024087">
    <property type="entry name" value="Creatininase-like_sf"/>
</dbReference>
<dbReference type="SUPFAM" id="SSF102215">
    <property type="entry name" value="Creatininase"/>
    <property type="match status" value="1"/>
</dbReference>
<evidence type="ECO:0000256" key="1">
    <source>
        <dbReference type="ARBA" id="ARBA00001947"/>
    </source>
</evidence>
<keyword evidence="3" id="KW-0378">Hydrolase</keyword>
<gene>
    <name evidence="6" type="ORF">KEG57_26600</name>
</gene>
<accession>A0A9X3X5R1</accession>
<dbReference type="Proteomes" id="UP001151081">
    <property type="component" value="Unassembled WGS sequence"/>
</dbReference>
<evidence type="ECO:0000256" key="2">
    <source>
        <dbReference type="ARBA" id="ARBA00022723"/>
    </source>
</evidence>
<dbReference type="GO" id="GO:0046872">
    <property type="term" value="F:metal ion binding"/>
    <property type="evidence" value="ECO:0007669"/>
    <property type="project" value="UniProtKB-KW"/>
</dbReference>
<keyword evidence="4" id="KW-0862">Zinc</keyword>
<evidence type="ECO:0000313" key="6">
    <source>
        <dbReference type="EMBL" id="MDC3984107.1"/>
    </source>
</evidence>
<name>A0A9X3X5R1_9BACT</name>
<keyword evidence="7" id="KW-1185">Reference proteome</keyword>
<dbReference type="InterPro" id="IPR003785">
    <property type="entry name" value="Creatininase/forma_Hydrolase"/>
</dbReference>
<dbReference type="Pfam" id="PF02633">
    <property type="entry name" value="Creatininase"/>
    <property type="match status" value="1"/>
</dbReference>
<dbReference type="GO" id="GO:0009231">
    <property type="term" value="P:riboflavin biosynthetic process"/>
    <property type="evidence" value="ECO:0007669"/>
    <property type="project" value="TreeGrafter"/>
</dbReference>
<dbReference type="PANTHER" id="PTHR35005:SF1">
    <property type="entry name" value="2-AMINO-5-FORMYLAMINO-6-RIBOSYLAMINOPYRIMIDIN-4(3H)-ONE 5'-MONOPHOSPHATE DEFORMYLASE"/>
    <property type="match status" value="1"/>
</dbReference>
<evidence type="ECO:0000313" key="7">
    <source>
        <dbReference type="Proteomes" id="UP001151081"/>
    </source>
</evidence>
<reference evidence="6 7" key="1">
    <citation type="submission" date="2021-04" db="EMBL/GenBank/DDBJ databases">
        <title>Genome analysis of Polyangium sp.</title>
        <authorList>
            <person name="Li Y."/>
            <person name="Wang J."/>
        </authorList>
    </citation>
    <scope>NUCLEOTIDE SEQUENCE [LARGE SCALE GENOMIC DNA]</scope>
    <source>
        <strain evidence="6 7">SDU14</strain>
    </source>
</reference>
<dbReference type="RefSeq" id="WP_272425354.1">
    <property type="nucleotide sequence ID" value="NZ_JAGTJJ010000018.1"/>
</dbReference>
<evidence type="ECO:0000256" key="3">
    <source>
        <dbReference type="ARBA" id="ARBA00022801"/>
    </source>
</evidence>
<comment type="cofactor">
    <cofactor evidence="1">
        <name>Zn(2+)</name>
        <dbReference type="ChEBI" id="CHEBI:29105"/>
    </cofactor>
</comment>
<comment type="similarity">
    <text evidence="5">Belongs to the creatininase superfamily.</text>
</comment>
<organism evidence="6 7">
    <name type="scientific">Polyangium jinanense</name>
    <dbReference type="NCBI Taxonomy" id="2829994"/>
    <lineage>
        <taxon>Bacteria</taxon>
        <taxon>Pseudomonadati</taxon>
        <taxon>Myxococcota</taxon>
        <taxon>Polyangia</taxon>
        <taxon>Polyangiales</taxon>
        <taxon>Polyangiaceae</taxon>
        <taxon>Polyangium</taxon>
    </lineage>
</organism>
<keyword evidence="2" id="KW-0479">Metal-binding</keyword>
<evidence type="ECO:0000256" key="4">
    <source>
        <dbReference type="ARBA" id="ARBA00022833"/>
    </source>
</evidence>
<protein>
    <submittedName>
        <fullName evidence="6">Creatininase family protein</fullName>
    </submittedName>
</protein>
<dbReference type="GO" id="GO:0016811">
    <property type="term" value="F:hydrolase activity, acting on carbon-nitrogen (but not peptide) bonds, in linear amides"/>
    <property type="evidence" value="ECO:0007669"/>
    <property type="project" value="TreeGrafter"/>
</dbReference>
<dbReference type="PANTHER" id="PTHR35005">
    <property type="entry name" value="3-DEHYDRO-SCYLLO-INOSOSE HYDROLASE"/>
    <property type="match status" value="1"/>
</dbReference>
<dbReference type="AlphaFoldDB" id="A0A9X3X5R1"/>